<accession>A0ABT3P558</accession>
<gene>
    <name evidence="7" type="ORF">OPS25_05285</name>
</gene>
<dbReference type="EMBL" id="JAPFRD010000005">
    <property type="protein sequence ID" value="MCW8107905.1"/>
    <property type="molecule type" value="Genomic_DNA"/>
</dbReference>
<evidence type="ECO:0000313" key="8">
    <source>
        <dbReference type="Proteomes" id="UP001142810"/>
    </source>
</evidence>
<protein>
    <submittedName>
        <fullName evidence="7">AI-2E family transporter</fullName>
    </submittedName>
</protein>
<keyword evidence="8" id="KW-1185">Reference proteome</keyword>
<dbReference type="NCBIfam" id="NF008930">
    <property type="entry name" value="PRK12287.1"/>
    <property type="match status" value="1"/>
</dbReference>
<keyword evidence="3 6" id="KW-0812">Transmembrane</keyword>
<reference evidence="7" key="1">
    <citation type="submission" date="2022-11" db="EMBL/GenBank/DDBJ databases">
        <title>Alteromonas sp. nov., isolated from sea water of the Qingdao.</title>
        <authorList>
            <person name="Wang Q."/>
        </authorList>
    </citation>
    <scope>NUCLEOTIDE SEQUENCE</scope>
    <source>
        <strain evidence="7">ASW11-7</strain>
    </source>
</reference>
<dbReference type="PANTHER" id="PTHR21716">
    <property type="entry name" value="TRANSMEMBRANE PROTEIN"/>
    <property type="match status" value="1"/>
</dbReference>
<proteinExistence type="inferred from homology"/>
<dbReference type="Pfam" id="PF01594">
    <property type="entry name" value="AI-2E_transport"/>
    <property type="match status" value="1"/>
</dbReference>
<dbReference type="PANTHER" id="PTHR21716:SF64">
    <property type="entry name" value="AI-2 TRANSPORT PROTEIN TQSA"/>
    <property type="match status" value="1"/>
</dbReference>
<evidence type="ECO:0000256" key="6">
    <source>
        <dbReference type="SAM" id="Phobius"/>
    </source>
</evidence>
<dbReference type="InterPro" id="IPR002549">
    <property type="entry name" value="AI-2E-like"/>
</dbReference>
<feature type="transmembrane region" description="Helical" evidence="6">
    <location>
        <begin position="194"/>
        <end position="214"/>
    </location>
</feature>
<feature type="transmembrane region" description="Helical" evidence="6">
    <location>
        <begin position="292"/>
        <end position="322"/>
    </location>
</feature>
<evidence type="ECO:0000313" key="7">
    <source>
        <dbReference type="EMBL" id="MCW8107905.1"/>
    </source>
</evidence>
<feature type="transmembrane region" description="Helical" evidence="6">
    <location>
        <begin position="137"/>
        <end position="160"/>
    </location>
</feature>
<feature type="transmembrane region" description="Helical" evidence="6">
    <location>
        <begin position="220"/>
        <end position="243"/>
    </location>
</feature>
<sequence length="346" mass="37766">MELRSPTAKVLIVLAALVIVLAGIKAASAIMVPFFLSGFIAIACSPLINWATRRKIPKWVSVTLVILIIVFIGFLLAGLVGQSLADFKQNLPAYKLKLGDEFSWIAERLAAFNIHIDRNLIASYLDPGMAMSVATNFISGMGGALSNLLLILLTVIFMLFESDSIPKRLHIALADPDMKMKHVDRFIKSVNSYLAIKTVVSLATGLFIGVWLYVMDIDHFLLWAVLAFLLNYIPNIGSIIAAIPTVIIAFVQYGLASAGLVALGFVLVNTIMGNMVEPKLLGRGMGLSTLVVFLSLIFWGWLLGSVGMLLSVPLTMIVKIALESREESRWLAVLLSSEGEKTRPVY</sequence>
<comment type="subcellular location">
    <subcellularLocation>
        <location evidence="1">Membrane</location>
        <topology evidence="1">Multi-pass membrane protein</topology>
    </subcellularLocation>
</comment>
<feature type="transmembrane region" description="Helical" evidence="6">
    <location>
        <begin position="36"/>
        <end position="52"/>
    </location>
</feature>
<keyword evidence="5 6" id="KW-0472">Membrane</keyword>
<evidence type="ECO:0000256" key="5">
    <source>
        <dbReference type="ARBA" id="ARBA00023136"/>
    </source>
</evidence>
<organism evidence="7 8">
    <name type="scientific">Alteromonas aquimaris</name>
    <dbReference type="NCBI Taxonomy" id="2998417"/>
    <lineage>
        <taxon>Bacteria</taxon>
        <taxon>Pseudomonadati</taxon>
        <taxon>Pseudomonadota</taxon>
        <taxon>Gammaproteobacteria</taxon>
        <taxon>Alteromonadales</taxon>
        <taxon>Alteromonadaceae</taxon>
        <taxon>Alteromonas/Salinimonas group</taxon>
        <taxon>Alteromonas</taxon>
    </lineage>
</organism>
<feature type="transmembrane region" description="Helical" evidence="6">
    <location>
        <begin position="59"/>
        <end position="80"/>
    </location>
</feature>
<keyword evidence="4 6" id="KW-1133">Transmembrane helix</keyword>
<dbReference type="RefSeq" id="WP_265616591.1">
    <property type="nucleotide sequence ID" value="NZ_JAPFRD010000005.1"/>
</dbReference>
<comment type="caution">
    <text evidence="7">The sequence shown here is derived from an EMBL/GenBank/DDBJ whole genome shotgun (WGS) entry which is preliminary data.</text>
</comment>
<evidence type="ECO:0000256" key="1">
    <source>
        <dbReference type="ARBA" id="ARBA00004141"/>
    </source>
</evidence>
<evidence type="ECO:0000256" key="2">
    <source>
        <dbReference type="ARBA" id="ARBA00009773"/>
    </source>
</evidence>
<feature type="transmembrane region" description="Helical" evidence="6">
    <location>
        <begin position="250"/>
        <end position="272"/>
    </location>
</feature>
<evidence type="ECO:0000256" key="3">
    <source>
        <dbReference type="ARBA" id="ARBA00022692"/>
    </source>
</evidence>
<name>A0ABT3P558_9ALTE</name>
<comment type="similarity">
    <text evidence="2">Belongs to the autoinducer-2 exporter (AI-2E) (TC 2.A.86) family.</text>
</comment>
<dbReference type="Proteomes" id="UP001142810">
    <property type="component" value="Unassembled WGS sequence"/>
</dbReference>
<evidence type="ECO:0000256" key="4">
    <source>
        <dbReference type="ARBA" id="ARBA00022989"/>
    </source>
</evidence>